<dbReference type="RefSeq" id="WP_143373014.1">
    <property type="nucleotide sequence ID" value="NZ_VJVZ01000005.1"/>
</dbReference>
<keyword evidence="3" id="KW-1185">Reference proteome</keyword>
<dbReference type="AlphaFoldDB" id="A0A552V2B4"/>
<dbReference type="Pfam" id="PF14109">
    <property type="entry name" value="GldH_lipo"/>
    <property type="match status" value="1"/>
</dbReference>
<evidence type="ECO:0000313" key="2">
    <source>
        <dbReference type="EMBL" id="TRW24610.1"/>
    </source>
</evidence>
<protein>
    <recommendedName>
        <fullName evidence="4">Lipoprotein</fullName>
    </recommendedName>
</protein>
<dbReference type="Proteomes" id="UP000320643">
    <property type="component" value="Unassembled WGS sequence"/>
</dbReference>
<reference evidence="2 3" key="1">
    <citation type="submission" date="2019-07" db="EMBL/GenBank/DDBJ databases">
        <title>Flavobacterium sp. nov., isolated from glacier ice.</title>
        <authorList>
            <person name="Liu Q."/>
            <person name="Xin Y.-H."/>
        </authorList>
    </citation>
    <scope>NUCLEOTIDE SEQUENCE [LARGE SCALE GENOMIC DNA]</scope>
    <source>
        <strain evidence="2 3">ZT4R6</strain>
    </source>
</reference>
<accession>A0A552V2B4</accession>
<organism evidence="2 3">
    <name type="scientific">Flavobacterium zepuense</name>
    <dbReference type="NCBI Taxonomy" id="2593302"/>
    <lineage>
        <taxon>Bacteria</taxon>
        <taxon>Pseudomonadati</taxon>
        <taxon>Bacteroidota</taxon>
        <taxon>Flavobacteriia</taxon>
        <taxon>Flavobacteriales</taxon>
        <taxon>Flavobacteriaceae</taxon>
        <taxon>Flavobacterium</taxon>
    </lineage>
</organism>
<proteinExistence type="predicted"/>
<sequence>MKKILALLALCSLLSCNKADTITLSETNKEFPANRWQKEDTKKFKFTIGEGLMNADVKLLFSHVHEPGYTSVPLVVTISGPDGLNDEVPVNLQLTGADGKPASQCAGDVCDLTVTIQEGATLKAGDYQIAVTSTFNNAYVPNVLAVGVKIEHPVQ</sequence>
<evidence type="ECO:0008006" key="4">
    <source>
        <dbReference type="Google" id="ProtNLM"/>
    </source>
</evidence>
<name>A0A552V2B4_9FLAO</name>
<feature type="chain" id="PRO_5021886021" description="Lipoprotein" evidence="1">
    <location>
        <begin position="20"/>
        <end position="155"/>
    </location>
</feature>
<keyword evidence="1" id="KW-0732">Signal</keyword>
<feature type="signal peptide" evidence="1">
    <location>
        <begin position="1"/>
        <end position="19"/>
    </location>
</feature>
<evidence type="ECO:0000256" key="1">
    <source>
        <dbReference type="SAM" id="SignalP"/>
    </source>
</evidence>
<comment type="caution">
    <text evidence="2">The sequence shown here is derived from an EMBL/GenBank/DDBJ whole genome shotgun (WGS) entry which is preliminary data.</text>
</comment>
<gene>
    <name evidence="2" type="ORF">FMM05_08845</name>
</gene>
<dbReference type="EMBL" id="VJVZ01000005">
    <property type="protein sequence ID" value="TRW24610.1"/>
    <property type="molecule type" value="Genomic_DNA"/>
</dbReference>
<evidence type="ECO:0000313" key="3">
    <source>
        <dbReference type="Proteomes" id="UP000320643"/>
    </source>
</evidence>
<dbReference type="OrthoDB" id="1366051at2"/>
<dbReference type="PROSITE" id="PS51257">
    <property type="entry name" value="PROKAR_LIPOPROTEIN"/>
    <property type="match status" value="1"/>
</dbReference>
<dbReference type="InterPro" id="IPR020018">
    <property type="entry name" value="Motility-assoc_lipoprot_GldH"/>
</dbReference>